<dbReference type="EMBL" id="UGMS01000001">
    <property type="protein sequence ID" value="STV79506.1"/>
    <property type="molecule type" value="Genomic_DNA"/>
</dbReference>
<dbReference type="AlphaFoldDB" id="A0A7H4N6P0"/>
<name>A0A7H4N6P0_9ENTR</name>
<comment type="caution">
    <text evidence="1">The sequence shown here is derived from an EMBL/GenBank/DDBJ whole genome shotgun (WGS) entry which is preliminary data.</text>
</comment>
<evidence type="ECO:0008006" key="3">
    <source>
        <dbReference type="Google" id="ProtNLM"/>
    </source>
</evidence>
<dbReference type="Proteomes" id="UP000254863">
    <property type="component" value="Unassembled WGS sequence"/>
</dbReference>
<sequence length="133" mass="15331">MIKAIKEYLISASWHSTNKVVGRYKATFDINVQKEWPIDEIEIATQKRNHLVHRGGKDKEGNSVVITEQDLDMLLDHAQSLGEKLFDSLGVALQKKMRANFESRVWLVVLPIKSKKLIRGRQCLPEDYFLLPN</sequence>
<protein>
    <recommendedName>
        <fullName evidence="3">RiboL-PSP-HEPN domain-containing protein</fullName>
    </recommendedName>
</protein>
<gene>
    <name evidence="1" type="ORF">NCTC11685_02725</name>
</gene>
<evidence type="ECO:0000313" key="1">
    <source>
        <dbReference type="EMBL" id="STV79506.1"/>
    </source>
</evidence>
<reference evidence="1 2" key="1">
    <citation type="submission" date="2018-06" db="EMBL/GenBank/DDBJ databases">
        <authorList>
            <consortium name="Pathogen Informatics"/>
            <person name="Doyle S."/>
        </authorList>
    </citation>
    <scope>NUCLEOTIDE SEQUENCE [LARGE SCALE GENOMIC DNA]</scope>
    <source>
        <strain evidence="1 2">NCTC11685</strain>
    </source>
</reference>
<evidence type="ECO:0000313" key="2">
    <source>
        <dbReference type="Proteomes" id="UP000254863"/>
    </source>
</evidence>
<proteinExistence type="predicted"/>
<organism evidence="1 2">
    <name type="scientific">Klebsiella michiganensis</name>
    <dbReference type="NCBI Taxonomy" id="1134687"/>
    <lineage>
        <taxon>Bacteria</taxon>
        <taxon>Pseudomonadati</taxon>
        <taxon>Pseudomonadota</taxon>
        <taxon>Gammaproteobacteria</taxon>
        <taxon>Enterobacterales</taxon>
        <taxon>Enterobacteriaceae</taxon>
        <taxon>Klebsiella/Raoultella group</taxon>
        <taxon>Klebsiella</taxon>
    </lineage>
</organism>
<accession>A0A7H4N6P0</accession>